<evidence type="ECO:0000313" key="2">
    <source>
        <dbReference type="EMBL" id="MFC5437850.1"/>
    </source>
</evidence>
<proteinExistence type="predicted"/>
<name>A0ABW0JQ15_9GAMM</name>
<comment type="caution">
    <text evidence="2">The sequence shown here is derived from an EMBL/GenBank/DDBJ whole genome shotgun (WGS) entry which is preliminary data.</text>
</comment>
<protein>
    <recommendedName>
        <fullName evidence="4">Nif11 domain-containing protein</fullName>
    </recommendedName>
</protein>
<dbReference type="RefSeq" id="WP_377306443.1">
    <property type="nucleotide sequence ID" value="NZ_JBHSMK010000009.1"/>
</dbReference>
<keyword evidence="3" id="KW-1185">Reference proteome</keyword>
<sequence length="96" mass="9836">MSDIIDFMERMGGDAHLSQASTDELAAALADSGITSEQGAALLARDTQRLGELLGTKPICVLISPPGPGPGEARPLAPAEMPPAPQPEDAEEAEGD</sequence>
<gene>
    <name evidence="2" type="ORF">ACFPME_14910</name>
</gene>
<evidence type="ECO:0008006" key="4">
    <source>
        <dbReference type="Google" id="ProtNLM"/>
    </source>
</evidence>
<accession>A0ABW0JQ15</accession>
<dbReference type="EMBL" id="JBHSMK010000009">
    <property type="protein sequence ID" value="MFC5437850.1"/>
    <property type="molecule type" value="Genomic_DNA"/>
</dbReference>
<dbReference type="Proteomes" id="UP001596013">
    <property type="component" value="Unassembled WGS sequence"/>
</dbReference>
<evidence type="ECO:0000313" key="3">
    <source>
        <dbReference type="Proteomes" id="UP001596013"/>
    </source>
</evidence>
<organism evidence="2 3">
    <name type="scientific">Rhodanobacter umsongensis</name>
    <dbReference type="NCBI Taxonomy" id="633153"/>
    <lineage>
        <taxon>Bacteria</taxon>
        <taxon>Pseudomonadati</taxon>
        <taxon>Pseudomonadota</taxon>
        <taxon>Gammaproteobacteria</taxon>
        <taxon>Lysobacterales</taxon>
        <taxon>Rhodanobacteraceae</taxon>
        <taxon>Rhodanobacter</taxon>
    </lineage>
</organism>
<evidence type="ECO:0000256" key="1">
    <source>
        <dbReference type="SAM" id="MobiDB-lite"/>
    </source>
</evidence>
<reference evidence="3" key="1">
    <citation type="journal article" date="2019" name="Int. J. Syst. Evol. Microbiol.">
        <title>The Global Catalogue of Microorganisms (GCM) 10K type strain sequencing project: providing services to taxonomists for standard genome sequencing and annotation.</title>
        <authorList>
            <consortium name="The Broad Institute Genomics Platform"/>
            <consortium name="The Broad Institute Genome Sequencing Center for Infectious Disease"/>
            <person name="Wu L."/>
            <person name="Ma J."/>
        </authorList>
    </citation>
    <scope>NUCLEOTIDE SEQUENCE [LARGE SCALE GENOMIC DNA]</scope>
    <source>
        <strain evidence="3">JCM 17130</strain>
    </source>
</reference>
<feature type="region of interest" description="Disordered" evidence="1">
    <location>
        <begin position="64"/>
        <end position="96"/>
    </location>
</feature>